<dbReference type="InterPro" id="IPR036638">
    <property type="entry name" value="HLH_DNA-bd_sf"/>
</dbReference>
<feature type="region of interest" description="Disordered" evidence="1">
    <location>
        <begin position="310"/>
        <end position="350"/>
    </location>
</feature>
<dbReference type="Pfam" id="PF00010">
    <property type="entry name" value="HLH"/>
    <property type="match status" value="1"/>
</dbReference>
<dbReference type="Proteomes" id="UP000800038">
    <property type="component" value="Unassembled WGS sequence"/>
</dbReference>
<feature type="region of interest" description="Disordered" evidence="1">
    <location>
        <begin position="426"/>
        <end position="482"/>
    </location>
</feature>
<proteinExistence type="predicted"/>
<feature type="compositionally biased region" description="Low complexity" evidence="1">
    <location>
        <begin position="212"/>
        <end position="234"/>
    </location>
</feature>
<feature type="domain" description="BHLH" evidence="2">
    <location>
        <begin position="545"/>
        <end position="617"/>
    </location>
</feature>
<feature type="region of interest" description="Disordered" evidence="1">
    <location>
        <begin position="211"/>
        <end position="237"/>
    </location>
</feature>
<dbReference type="InterPro" id="IPR011598">
    <property type="entry name" value="bHLH_dom"/>
</dbReference>
<dbReference type="OrthoDB" id="5344169at2759"/>
<dbReference type="EMBL" id="ML975999">
    <property type="protein sequence ID" value="KAF1947187.1"/>
    <property type="molecule type" value="Genomic_DNA"/>
</dbReference>
<dbReference type="SUPFAM" id="SSF47459">
    <property type="entry name" value="HLH, helix-loop-helix DNA-binding domain"/>
    <property type="match status" value="1"/>
</dbReference>
<gene>
    <name evidence="3" type="ORF">EJ02DRAFT_136927</name>
</gene>
<dbReference type="AlphaFoldDB" id="A0A6A5TE56"/>
<feature type="region of interest" description="Disordered" evidence="1">
    <location>
        <begin position="74"/>
        <end position="99"/>
    </location>
</feature>
<organism evidence="3 4">
    <name type="scientific">Clathrospora elynae</name>
    <dbReference type="NCBI Taxonomy" id="706981"/>
    <lineage>
        <taxon>Eukaryota</taxon>
        <taxon>Fungi</taxon>
        <taxon>Dikarya</taxon>
        <taxon>Ascomycota</taxon>
        <taxon>Pezizomycotina</taxon>
        <taxon>Dothideomycetes</taxon>
        <taxon>Pleosporomycetidae</taxon>
        <taxon>Pleosporales</taxon>
        <taxon>Diademaceae</taxon>
        <taxon>Clathrospora</taxon>
    </lineage>
</organism>
<feature type="region of interest" description="Disordered" evidence="1">
    <location>
        <begin position="578"/>
        <end position="603"/>
    </location>
</feature>
<dbReference type="PROSITE" id="PS50888">
    <property type="entry name" value="BHLH"/>
    <property type="match status" value="1"/>
</dbReference>
<dbReference type="Gene3D" id="4.10.280.10">
    <property type="entry name" value="Helix-loop-helix DNA-binding domain"/>
    <property type="match status" value="1"/>
</dbReference>
<feature type="region of interest" description="Disordered" evidence="1">
    <location>
        <begin position="252"/>
        <end position="278"/>
    </location>
</feature>
<dbReference type="SMART" id="SM00353">
    <property type="entry name" value="HLH"/>
    <property type="match status" value="1"/>
</dbReference>
<evidence type="ECO:0000313" key="4">
    <source>
        <dbReference type="Proteomes" id="UP000800038"/>
    </source>
</evidence>
<keyword evidence="4" id="KW-1185">Reference proteome</keyword>
<feature type="compositionally biased region" description="Basic residues" evidence="1">
    <location>
        <begin position="256"/>
        <end position="265"/>
    </location>
</feature>
<dbReference type="GO" id="GO:0046983">
    <property type="term" value="F:protein dimerization activity"/>
    <property type="evidence" value="ECO:0007669"/>
    <property type="project" value="InterPro"/>
</dbReference>
<reference evidence="3" key="1">
    <citation type="journal article" date="2020" name="Stud. Mycol.">
        <title>101 Dothideomycetes genomes: a test case for predicting lifestyles and emergence of pathogens.</title>
        <authorList>
            <person name="Haridas S."/>
            <person name="Albert R."/>
            <person name="Binder M."/>
            <person name="Bloem J."/>
            <person name="Labutti K."/>
            <person name="Salamov A."/>
            <person name="Andreopoulos B."/>
            <person name="Baker S."/>
            <person name="Barry K."/>
            <person name="Bills G."/>
            <person name="Bluhm B."/>
            <person name="Cannon C."/>
            <person name="Castanera R."/>
            <person name="Culley D."/>
            <person name="Daum C."/>
            <person name="Ezra D."/>
            <person name="Gonzalez J."/>
            <person name="Henrissat B."/>
            <person name="Kuo A."/>
            <person name="Liang C."/>
            <person name="Lipzen A."/>
            <person name="Lutzoni F."/>
            <person name="Magnuson J."/>
            <person name="Mondo S."/>
            <person name="Nolan M."/>
            <person name="Ohm R."/>
            <person name="Pangilinan J."/>
            <person name="Park H.-J."/>
            <person name="Ramirez L."/>
            <person name="Alfaro M."/>
            <person name="Sun H."/>
            <person name="Tritt A."/>
            <person name="Yoshinaga Y."/>
            <person name="Zwiers L.-H."/>
            <person name="Turgeon B."/>
            <person name="Goodwin S."/>
            <person name="Spatafora J."/>
            <person name="Crous P."/>
            <person name="Grigoriev I."/>
        </authorList>
    </citation>
    <scope>NUCLEOTIDE SEQUENCE</scope>
    <source>
        <strain evidence="3">CBS 161.51</strain>
    </source>
</reference>
<sequence length="677" mass="73617">MNSSTAQSWSGGEHFAMDTATEDFSGAEFIDFDNLDLHFNVDGYSHDGPAPDGQQLADLTESLNVHHLQGRFTPQLPQDHREGASGGQQMQNMGGHGMSQPTNGFFDYGMPQYSQAGTPAFTQAHDQIYRPHQGVPPTPNSVEMHGDPTHYLQQLEPHQTLFDQRYHMRKDDTSFTPLVSPAVTPHDARFQIPDFTIPGAYFSPLTSPALNAQSHQHAPQHSHATTSGSSTGHSPIDVDMEMLGDPAMVPQEQGRKLRSTNKRNVPRTANGNGRVRQSPIVKPNRRKATVCSLIPPREIFELMQEARSIHPSSSGLDVPRTRESSETDSISPEPMLSEMRPPPKPGSLQASPAIMAQHNSQTGTPATPASLMRIQPSPNFSGSHDAPPMLEDLTLPEASLDRPGLSRIDTTVRNEDVDRMAARKTPKLNPLSTPGAAMTGRPSPMLDPMSTPTSPAFSMANGKRDSKLARNPKKRNSVSSNLVSPALRPRISPSIKPLLPDGGSGPTDNTHALLLASKSNYQNIIDGTTVPGVVYPMSLSTNLTSKRTSHKIAEQGRRNRINMALQEMQALLPAPSPQLGATPAPVTDAKSPETSAQMSNNSKAAKVESAIEYIKQLKQEVSERDDMLSLKDQEMEGLRKELAALRRRSSEADETAETPVHLKAEPSSLSPNTDNET</sequence>
<feature type="compositionally biased region" description="Polar residues" evidence="1">
    <location>
        <begin position="592"/>
        <end position="603"/>
    </location>
</feature>
<feature type="compositionally biased region" description="Polar residues" evidence="1">
    <location>
        <begin position="667"/>
        <end position="677"/>
    </location>
</feature>
<protein>
    <recommendedName>
        <fullName evidence="2">BHLH domain-containing protein</fullName>
    </recommendedName>
</protein>
<evidence type="ECO:0000313" key="3">
    <source>
        <dbReference type="EMBL" id="KAF1947187.1"/>
    </source>
</evidence>
<evidence type="ECO:0000256" key="1">
    <source>
        <dbReference type="SAM" id="MobiDB-lite"/>
    </source>
</evidence>
<dbReference type="CDD" id="cd11392">
    <property type="entry name" value="bHLH_ScPHO4_like"/>
    <property type="match status" value="1"/>
</dbReference>
<name>A0A6A5TE56_9PLEO</name>
<accession>A0A6A5TE56</accession>
<evidence type="ECO:0000259" key="2">
    <source>
        <dbReference type="PROSITE" id="PS50888"/>
    </source>
</evidence>
<feature type="region of interest" description="Disordered" evidence="1">
    <location>
        <begin position="645"/>
        <end position="677"/>
    </location>
</feature>